<dbReference type="AlphaFoldDB" id="A0A6A6UY12"/>
<organism evidence="2 3">
    <name type="scientific">Sporormia fimetaria CBS 119925</name>
    <dbReference type="NCBI Taxonomy" id="1340428"/>
    <lineage>
        <taxon>Eukaryota</taxon>
        <taxon>Fungi</taxon>
        <taxon>Dikarya</taxon>
        <taxon>Ascomycota</taxon>
        <taxon>Pezizomycotina</taxon>
        <taxon>Dothideomycetes</taxon>
        <taxon>Pleosporomycetidae</taxon>
        <taxon>Pleosporales</taxon>
        <taxon>Sporormiaceae</taxon>
        <taxon>Sporormia</taxon>
    </lineage>
</organism>
<accession>A0A6A6UY12</accession>
<sequence length="164" mass="18872">MKLSPHSQCHDSMWIPSRGRQKRWGPDYQARRPERGEFLCRTPPARLLYHRNPLRDRLQQCGASTPASRLDEPKTGYQCIEVVVSNPSTWTLVAKRIARMDEDKQTGNFSPHPEGLRPREPVGFTTKEPPNQCWKGNTTVDGRRTEHRLGSRARRRSSDGYPPV</sequence>
<dbReference type="Proteomes" id="UP000799440">
    <property type="component" value="Unassembled WGS sequence"/>
</dbReference>
<keyword evidence="3" id="KW-1185">Reference proteome</keyword>
<evidence type="ECO:0000313" key="2">
    <source>
        <dbReference type="EMBL" id="KAF2743158.1"/>
    </source>
</evidence>
<reference evidence="2" key="1">
    <citation type="journal article" date="2020" name="Stud. Mycol.">
        <title>101 Dothideomycetes genomes: a test case for predicting lifestyles and emergence of pathogens.</title>
        <authorList>
            <person name="Haridas S."/>
            <person name="Albert R."/>
            <person name="Binder M."/>
            <person name="Bloem J."/>
            <person name="Labutti K."/>
            <person name="Salamov A."/>
            <person name="Andreopoulos B."/>
            <person name="Baker S."/>
            <person name="Barry K."/>
            <person name="Bills G."/>
            <person name="Bluhm B."/>
            <person name="Cannon C."/>
            <person name="Castanera R."/>
            <person name="Culley D."/>
            <person name="Daum C."/>
            <person name="Ezra D."/>
            <person name="Gonzalez J."/>
            <person name="Henrissat B."/>
            <person name="Kuo A."/>
            <person name="Liang C."/>
            <person name="Lipzen A."/>
            <person name="Lutzoni F."/>
            <person name="Magnuson J."/>
            <person name="Mondo S."/>
            <person name="Nolan M."/>
            <person name="Ohm R."/>
            <person name="Pangilinan J."/>
            <person name="Park H.-J."/>
            <person name="Ramirez L."/>
            <person name="Alfaro M."/>
            <person name="Sun H."/>
            <person name="Tritt A."/>
            <person name="Yoshinaga Y."/>
            <person name="Zwiers L.-H."/>
            <person name="Turgeon B."/>
            <person name="Goodwin S."/>
            <person name="Spatafora J."/>
            <person name="Crous P."/>
            <person name="Grigoriev I."/>
        </authorList>
    </citation>
    <scope>NUCLEOTIDE SEQUENCE</scope>
    <source>
        <strain evidence="2">CBS 119925</strain>
    </source>
</reference>
<evidence type="ECO:0000256" key="1">
    <source>
        <dbReference type="SAM" id="MobiDB-lite"/>
    </source>
</evidence>
<feature type="region of interest" description="Disordered" evidence="1">
    <location>
        <begin position="1"/>
        <end position="28"/>
    </location>
</feature>
<protein>
    <submittedName>
        <fullName evidence="2">Uncharacterized protein</fullName>
    </submittedName>
</protein>
<dbReference type="EMBL" id="MU006600">
    <property type="protein sequence ID" value="KAF2743158.1"/>
    <property type="molecule type" value="Genomic_DNA"/>
</dbReference>
<name>A0A6A6UY12_9PLEO</name>
<evidence type="ECO:0000313" key="3">
    <source>
        <dbReference type="Proteomes" id="UP000799440"/>
    </source>
</evidence>
<gene>
    <name evidence="2" type="ORF">M011DRAFT_248048</name>
</gene>
<proteinExistence type="predicted"/>
<feature type="region of interest" description="Disordered" evidence="1">
    <location>
        <begin position="104"/>
        <end position="164"/>
    </location>
</feature>